<gene>
    <name evidence="2" type="ORF">AB5J52_31785</name>
</gene>
<dbReference type="RefSeq" id="WP_369225456.1">
    <property type="nucleotide sequence ID" value="NZ_CP163441.1"/>
</dbReference>
<name>A0AB39R093_9ACTN</name>
<organism evidence="2">
    <name type="scientific">Streptomyces sp. R39</name>
    <dbReference type="NCBI Taxonomy" id="3238631"/>
    <lineage>
        <taxon>Bacteria</taxon>
        <taxon>Bacillati</taxon>
        <taxon>Actinomycetota</taxon>
        <taxon>Actinomycetes</taxon>
        <taxon>Kitasatosporales</taxon>
        <taxon>Streptomycetaceae</taxon>
        <taxon>Streptomyces</taxon>
    </lineage>
</organism>
<accession>A0AB39R093</accession>
<dbReference type="AlphaFoldDB" id="A0AB39R093"/>
<feature type="chain" id="PRO_5044190148" description="DUF2690 domain-containing protein" evidence="1">
    <location>
        <begin position="28"/>
        <end position="156"/>
    </location>
</feature>
<keyword evidence="1" id="KW-0732">Signal</keyword>
<proteinExistence type="predicted"/>
<reference evidence="2" key="1">
    <citation type="submission" date="2024-07" db="EMBL/GenBank/DDBJ databases">
        <authorList>
            <person name="Yu S.T."/>
        </authorList>
    </citation>
    <scope>NUCLEOTIDE SEQUENCE</scope>
    <source>
        <strain evidence="2">R39</strain>
    </source>
</reference>
<evidence type="ECO:0008006" key="3">
    <source>
        <dbReference type="Google" id="ProtNLM"/>
    </source>
</evidence>
<dbReference type="EMBL" id="CP163441">
    <property type="protein sequence ID" value="XDQ46474.1"/>
    <property type="molecule type" value="Genomic_DNA"/>
</dbReference>
<feature type="signal peptide" evidence="1">
    <location>
        <begin position="1"/>
        <end position="27"/>
    </location>
</feature>
<evidence type="ECO:0000313" key="2">
    <source>
        <dbReference type="EMBL" id="XDQ46474.1"/>
    </source>
</evidence>
<evidence type="ECO:0000256" key="1">
    <source>
        <dbReference type="SAM" id="SignalP"/>
    </source>
</evidence>
<sequence length="156" mass="17136">MKRITKASLVTLSAAIAALGQTGAAHADAPHWNKTKKCHQKDLDGRNVPTRIGNSELGWAHFSSNHNIRTCRIVNAPLNGKADKNDGKGGLEYWGYAFDGTHPQVKIIVKAQVTRRTQDNRYAAGSGQMIGVITAYCKGMRKCPDWMNQSAAKFKR</sequence>
<protein>
    <recommendedName>
        <fullName evidence="3">DUF2690 domain-containing protein</fullName>
    </recommendedName>
</protein>